<gene>
    <name evidence="2" type="ORF">GMA12_11855</name>
</gene>
<keyword evidence="1" id="KW-0812">Transmembrane</keyword>
<feature type="transmembrane region" description="Helical" evidence="1">
    <location>
        <begin position="43"/>
        <end position="71"/>
    </location>
</feature>
<sequence>MKLSKDARRFLRLPLLVITLGAVIGAGAWIWNIASCCEGGANIGAGALFAIGLAMLAGGFLWALLIVLVGIQRKK</sequence>
<evidence type="ECO:0000313" key="2">
    <source>
        <dbReference type="EMBL" id="MUN63824.1"/>
    </source>
</evidence>
<dbReference type="Proteomes" id="UP000436989">
    <property type="component" value="Unassembled WGS sequence"/>
</dbReference>
<evidence type="ECO:0000313" key="3">
    <source>
        <dbReference type="Proteomes" id="UP000436989"/>
    </source>
</evidence>
<evidence type="ECO:0000256" key="1">
    <source>
        <dbReference type="SAM" id="Phobius"/>
    </source>
</evidence>
<reference evidence="2 3" key="1">
    <citation type="submission" date="2019-12" db="EMBL/GenBank/DDBJ databases">
        <authorList>
            <person name="Shi Y."/>
        </authorList>
    </citation>
    <scope>NUCLEOTIDE SEQUENCE [LARGE SCALE GENOMIC DNA]</scope>
    <source>
        <strain evidence="2 3">JCM 17929</strain>
    </source>
</reference>
<protein>
    <submittedName>
        <fullName evidence="2">Uncharacterized protein</fullName>
    </submittedName>
</protein>
<organism evidence="2 3">
    <name type="scientific">Kocuria sediminis</name>
    <dbReference type="NCBI Taxonomy" id="1038857"/>
    <lineage>
        <taxon>Bacteria</taxon>
        <taxon>Bacillati</taxon>
        <taxon>Actinomycetota</taxon>
        <taxon>Actinomycetes</taxon>
        <taxon>Micrococcales</taxon>
        <taxon>Micrococcaceae</taxon>
        <taxon>Kocuria</taxon>
    </lineage>
</organism>
<keyword evidence="1" id="KW-1133">Transmembrane helix</keyword>
<dbReference type="EMBL" id="WOGU01000009">
    <property type="protein sequence ID" value="MUN63824.1"/>
    <property type="molecule type" value="Genomic_DNA"/>
</dbReference>
<keyword evidence="1" id="KW-0472">Membrane</keyword>
<feature type="transmembrane region" description="Helical" evidence="1">
    <location>
        <begin position="12"/>
        <end position="31"/>
    </location>
</feature>
<keyword evidence="3" id="KW-1185">Reference proteome</keyword>
<proteinExistence type="predicted"/>
<accession>A0A6N8GSL2</accession>
<name>A0A6N8GSL2_9MICC</name>
<dbReference type="AlphaFoldDB" id="A0A6N8GSL2"/>
<dbReference type="RefSeq" id="WP_156269718.1">
    <property type="nucleotide sequence ID" value="NZ_WOGU01000009.1"/>
</dbReference>
<comment type="caution">
    <text evidence="2">The sequence shown here is derived from an EMBL/GenBank/DDBJ whole genome shotgun (WGS) entry which is preliminary data.</text>
</comment>